<dbReference type="GO" id="GO:0016987">
    <property type="term" value="F:sigma factor activity"/>
    <property type="evidence" value="ECO:0007669"/>
    <property type="project" value="UniProtKB-KW"/>
</dbReference>
<dbReference type="CDD" id="cd06171">
    <property type="entry name" value="Sigma70_r4"/>
    <property type="match status" value="1"/>
</dbReference>
<dbReference type="InterPro" id="IPR039425">
    <property type="entry name" value="RNA_pol_sigma-70-like"/>
</dbReference>
<proteinExistence type="inferred from homology"/>
<evidence type="ECO:0000256" key="3">
    <source>
        <dbReference type="ARBA" id="ARBA00023082"/>
    </source>
</evidence>
<dbReference type="NCBIfam" id="TIGR02937">
    <property type="entry name" value="sigma70-ECF"/>
    <property type="match status" value="1"/>
</dbReference>
<dbReference type="Pfam" id="PF04542">
    <property type="entry name" value="Sigma70_r2"/>
    <property type="match status" value="1"/>
</dbReference>
<dbReference type="InterPro" id="IPR014325">
    <property type="entry name" value="RNA_pol_sigma-E_actinobac"/>
</dbReference>
<evidence type="ECO:0000256" key="2">
    <source>
        <dbReference type="ARBA" id="ARBA00023015"/>
    </source>
</evidence>
<dbReference type="SUPFAM" id="SSF88659">
    <property type="entry name" value="Sigma3 and sigma4 domains of RNA polymerase sigma factors"/>
    <property type="match status" value="1"/>
</dbReference>
<name>A0A6G6WLR0_9ACTN</name>
<dbReference type="AlphaFoldDB" id="A0A6G6WLR0"/>
<keyword evidence="2" id="KW-0805">Transcription regulation</keyword>
<protein>
    <submittedName>
        <fullName evidence="8">SigE family RNA polymerase sigma factor</fullName>
    </submittedName>
</protein>
<dbReference type="InterPro" id="IPR014284">
    <property type="entry name" value="RNA_pol_sigma-70_dom"/>
</dbReference>
<dbReference type="KEGG" id="nano:G5V58_21655"/>
<dbReference type="InterPro" id="IPR013249">
    <property type="entry name" value="RNA_pol_sigma70_r4_t2"/>
</dbReference>
<gene>
    <name evidence="8" type="ORF">G5V58_21655</name>
</gene>
<evidence type="ECO:0000313" key="8">
    <source>
        <dbReference type="EMBL" id="QIG46152.1"/>
    </source>
</evidence>
<evidence type="ECO:0000259" key="7">
    <source>
        <dbReference type="Pfam" id="PF08281"/>
    </source>
</evidence>
<dbReference type="GO" id="GO:0003677">
    <property type="term" value="F:DNA binding"/>
    <property type="evidence" value="ECO:0007669"/>
    <property type="project" value="UniProtKB-KW"/>
</dbReference>
<dbReference type="Proteomes" id="UP000502996">
    <property type="component" value="Chromosome"/>
</dbReference>
<evidence type="ECO:0000259" key="6">
    <source>
        <dbReference type="Pfam" id="PF04542"/>
    </source>
</evidence>
<dbReference type="InterPro" id="IPR013325">
    <property type="entry name" value="RNA_pol_sigma_r2"/>
</dbReference>
<keyword evidence="5" id="KW-0804">Transcription</keyword>
<reference evidence="8 9" key="1">
    <citation type="submission" date="2020-02" db="EMBL/GenBank/DDBJ databases">
        <title>Full genome sequence of Nocardioides sp. R-3366.</title>
        <authorList>
            <person name="Im W.-T."/>
        </authorList>
    </citation>
    <scope>NUCLEOTIDE SEQUENCE [LARGE SCALE GENOMIC DNA]</scope>
    <source>
        <strain evidence="8 9">R-3366</strain>
    </source>
</reference>
<comment type="similarity">
    <text evidence="1">Belongs to the sigma-70 factor family. ECF subfamily.</text>
</comment>
<keyword evidence="9" id="KW-1185">Reference proteome</keyword>
<dbReference type="PANTHER" id="PTHR43133:SF50">
    <property type="entry name" value="ECF RNA POLYMERASE SIGMA FACTOR SIGM"/>
    <property type="match status" value="1"/>
</dbReference>
<evidence type="ECO:0000256" key="1">
    <source>
        <dbReference type="ARBA" id="ARBA00010641"/>
    </source>
</evidence>
<keyword evidence="3" id="KW-0731">Sigma factor</keyword>
<keyword evidence="4" id="KW-0238">DNA-binding</keyword>
<dbReference type="NCBIfam" id="TIGR02983">
    <property type="entry name" value="SigE-fam_strep"/>
    <property type="match status" value="1"/>
</dbReference>
<dbReference type="InterPro" id="IPR007627">
    <property type="entry name" value="RNA_pol_sigma70_r2"/>
</dbReference>
<accession>A0A6G6WLR0</accession>
<dbReference type="GO" id="GO:0006352">
    <property type="term" value="P:DNA-templated transcription initiation"/>
    <property type="evidence" value="ECO:0007669"/>
    <property type="project" value="InterPro"/>
</dbReference>
<dbReference type="Gene3D" id="1.10.1740.10">
    <property type="match status" value="1"/>
</dbReference>
<evidence type="ECO:0000313" key="9">
    <source>
        <dbReference type="Proteomes" id="UP000502996"/>
    </source>
</evidence>
<organism evidence="8 9">
    <name type="scientific">Nocardioides anomalus</name>
    <dbReference type="NCBI Taxonomy" id="2712223"/>
    <lineage>
        <taxon>Bacteria</taxon>
        <taxon>Bacillati</taxon>
        <taxon>Actinomycetota</taxon>
        <taxon>Actinomycetes</taxon>
        <taxon>Propionibacteriales</taxon>
        <taxon>Nocardioidaceae</taxon>
        <taxon>Nocardioides</taxon>
    </lineage>
</organism>
<feature type="domain" description="RNA polymerase sigma-70 region 2" evidence="6">
    <location>
        <begin position="14"/>
        <end position="77"/>
    </location>
</feature>
<feature type="domain" description="RNA polymerase sigma factor 70 region 4 type 2" evidence="7">
    <location>
        <begin position="100"/>
        <end position="152"/>
    </location>
</feature>
<dbReference type="SUPFAM" id="SSF88946">
    <property type="entry name" value="Sigma2 domain of RNA polymerase sigma factors"/>
    <property type="match status" value="1"/>
</dbReference>
<dbReference type="InterPro" id="IPR036388">
    <property type="entry name" value="WH-like_DNA-bd_sf"/>
</dbReference>
<dbReference type="EMBL" id="CP049257">
    <property type="protein sequence ID" value="QIG46152.1"/>
    <property type="molecule type" value="Genomic_DNA"/>
</dbReference>
<dbReference type="InterPro" id="IPR013324">
    <property type="entry name" value="RNA_pol_sigma_r3/r4-like"/>
</dbReference>
<evidence type="ECO:0000256" key="4">
    <source>
        <dbReference type="ARBA" id="ARBA00023125"/>
    </source>
</evidence>
<dbReference type="PANTHER" id="PTHR43133">
    <property type="entry name" value="RNA POLYMERASE ECF-TYPE SIGMA FACTO"/>
    <property type="match status" value="1"/>
</dbReference>
<sequence>MSGRDKREFEAFVAASSDRLVRTAYLLTGDAGHAEDVVQTALLRTARRWRTARSAPEAYARTVVANLAKDRWRLLGRRPAEAPLTLDVPLPDAEPLLDRDLLVRAARGLPEGQRAVLVLRFFDDLSVEETARTLGVSTGTVKSQTSRALAALRVALTTPKENADAHR</sequence>
<dbReference type="Gene3D" id="1.10.10.10">
    <property type="entry name" value="Winged helix-like DNA-binding domain superfamily/Winged helix DNA-binding domain"/>
    <property type="match status" value="1"/>
</dbReference>
<dbReference type="Pfam" id="PF08281">
    <property type="entry name" value="Sigma70_r4_2"/>
    <property type="match status" value="1"/>
</dbReference>
<evidence type="ECO:0000256" key="5">
    <source>
        <dbReference type="ARBA" id="ARBA00023163"/>
    </source>
</evidence>